<reference evidence="1" key="1">
    <citation type="submission" date="2023-10" db="EMBL/GenBank/DDBJ databases">
        <title>First insite into the whole-genome sequence variations in clarithromycin resistant Helicobacter pylori clinical isolates in Russia.</title>
        <authorList>
            <person name="Starkova D.A."/>
            <person name="Svarval A.V."/>
            <person name="Polev D.E."/>
            <person name="Saitova A.T."/>
            <person name="Gladyshev N.S."/>
            <person name="Egorova S.A."/>
        </authorList>
    </citation>
    <scope>NUCLEOTIDE SEQUENCE</scope>
    <source>
        <strain evidence="1">HP290</strain>
    </source>
</reference>
<comment type="caution">
    <text evidence="1">The sequence shown here is derived from an EMBL/GenBank/DDBJ whole genome shotgun (WGS) entry which is preliminary data.</text>
</comment>
<dbReference type="RefSeq" id="WP_322538317.1">
    <property type="nucleotide sequence ID" value="NZ_JAXMRN010000250.1"/>
</dbReference>
<organism evidence="1 2">
    <name type="scientific">Helicobacter pylori</name>
    <name type="common">Campylobacter pylori</name>
    <dbReference type="NCBI Taxonomy" id="210"/>
    <lineage>
        <taxon>Bacteria</taxon>
        <taxon>Pseudomonadati</taxon>
        <taxon>Campylobacterota</taxon>
        <taxon>Epsilonproteobacteria</taxon>
        <taxon>Campylobacterales</taxon>
        <taxon>Helicobacteraceae</taxon>
        <taxon>Helicobacter</taxon>
    </lineage>
</organism>
<gene>
    <name evidence="1" type="ORF">RGC63_08795</name>
</gene>
<feature type="non-terminal residue" evidence="1">
    <location>
        <position position="62"/>
    </location>
</feature>
<name>A0AAW9KM70_HELPX</name>
<protein>
    <recommendedName>
        <fullName evidence="3">TIR domain-containing protein</fullName>
    </recommendedName>
</protein>
<dbReference type="AlphaFoldDB" id="A0AAW9KM70"/>
<dbReference type="Proteomes" id="UP001294612">
    <property type="component" value="Unassembled WGS sequence"/>
</dbReference>
<evidence type="ECO:0000313" key="1">
    <source>
        <dbReference type="EMBL" id="MDZ7551759.1"/>
    </source>
</evidence>
<evidence type="ECO:0008006" key="3">
    <source>
        <dbReference type="Google" id="ProtNLM"/>
    </source>
</evidence>
<sequence length="62" mass="7403">MKEYNIFISHSWKYHEHYLFLYNLLDSTGLKLKDYSVPKDDPIHTSGTDKELYNAIENKIKP</sequence>
<proteinExistence type="predicted"/>
<evidence type="ECO:0000313" key="2">
    <source>
        <dbReference type="Proteomes" id="UP001294612"/>
    </source>
</evidence>
<dbReference type="EMBL" id="JAXMRN010000250">
    <property type="protein sequence ID" value="MDZ7551759.1"/>
    <property type="molecule type" value="Genomic_DNA"/>
</dbReference>
<accession>A0AAW9KM70</accession>